<reference evidence="1" key="2">
    <citation type="submission" date="2021-01" db="UniProtKB">
        <authorList>
            <consortium name="EnsemblPlants"/>
        </authorList>
    </citation>
    <scope>IDENTIFICATION</scope>
</reference>
<accession>A0A7N2LHV5</accession>
<keyword evidence="2" id="KW-1185">Reference proteome</keyword>
<dbReference type="InParanoid" id="A0A7N2LHV5"/>
<reference evidence="1 2" key="1">
    <citation type="journal article" date="2016" name="G3 (Bethesda)">
        <title>First Draft Assembly and Annotation of the Genome of a California Endemic Oak Quercus lobata Nee (Fagaceae).</title>
        <authorList>
            <person name="Sork V.L."/>
            <person name="Fitz-Gibbon S.T."/>
            <person name="Puiu D."/>
            <person name="Crepeau M."/>
            <person name="Gugger P.F."/>
            <person name="Sherman R."/>
            <person name="Stevens K."/>
            <person name="Langley C.H."/>
            <person name="Pellegrini M."/>
            <person name="Salzberg S.L."/>
        </authorList>
    </citation>
    <scope>NUCLEOTIDE SEQUENCE [LARGE SCALE GENOMIC DNA]</scope>
    <source>
        <strain evidence="1 2">cv. SW786</strain>
    </source>
</reference>
<dbReference type="AlphaFoldDB" id="A0A7N2LHV5"/>
<dbReference type="EnsemblPlants" id="QL04p075494:mrna">
    <property type="protein sequence ID" value="QL04p075494:mrna:CDS:4"/>
    <property type="gene ID" value="QL04p075494"/>
</dbReference>
<dbReference type="EMBL" id="LRBV02000004">
    <property type="status" value="NOT_ANNOTATED_CDS"/>
    <property type="molecule type" value="Genomic_DNA"/>
</dbReference>
<protein>
    <submittedName>
        <fullName evidence="1">Uncharacterized protein</fullName>
    </submittedName>
</protein>
<evidence type="ECO:0000313" key="1">
    <source>
        <dbReference type="EnsemblPlants" id="QL04p075494:mrna:CDS:4"/>
    </source>
</evidence>
<dbReference type="Gramene" id="QL04p075494:mrna">
    <property type="protein sequence ID" value="QL04p075494:mrna:CDS:4"/>
    <property type="gene ID" value="QL04p075494"/>
</dbReference>
<organism evidence="1 2">
    <name type="scientific">Quercus lobata</name>
    <name type="common">Valley oak</name>
    <dbReference type="NCBI Taxonomy" id="97700"/>
    <lineage>
        <taxon>Eukaryota</taxon>
        <taxon>Viridiplantae</taxon>
        <taxon>Streptophyta</taxon>
        <taxon>Embryophyta</taxon>
        <taxon>Tracheophyta</taxon>
        <taxon>Spermatophyta</taxon>
        <taxon>Magnoliopsida</taxon>
        <taxon>eudicotyledons</taxon>
        <taxon>Gunneridae</taxon>
        <taxon>Pentapetalae</taxon>
        <taxon>rosids</taxon>
        <taxon>fabids</taxon>
        <taxon>Fagales</taxon>
        <taxon>Fagaceae</taxon>
        <taxon>Quercus</taxon>
    </lineage>
</organism>
<dbReference type="Proteomes" id="UP000594261">
    <property type="component" value="Chromosome 4"/>
</dbReference>
<proteinExistence type="predicted"/>
<evidence type="ECO:0000313" key="2">
    <source>
        <dbReference type="Proteomes" id="UP000594261"/>
    </source>
</evidence>
<name>A0A7N2LHV5_QUELO</name>
<sequence length="108" mass="12232">MRLRDRERDFGRRIEEATIGGGGCGEPALPIWFRPKSEKVRVWVLGKSGKREVDAQSPWLSLAATVFRSTNSGRGSGEVPLSPSLIFPYFNFLNKRSHCYLWFGNSLE</sequence>